<proteinExistence type="predicted"/>
<dbReference type="Gene3D" id="2.70.70.10">
    <property type="entry name" value="Glucose Permease (Domain IIA)"/>
    <property type="match status" value="1"/>
</dbReference>
<dbReference type="AlphaFoldDB" id="A0A1Y5F7T2"/>
<protein>
    <recommendedName>
        <fullName evidence="1">M23ase beta-sheet core domain-containing protein</fullName>
    </recommendedName>
</protein>
<sequence length="284" mass="32152">MTCQLALASAGRFISLETKGGKQLSGELVAIYDHSKWWWNSSDSKTYAVFESSKSATDCFTFINDSQINSLKIIEQVNFKKSYRDFLIENKLLIEKAPTREWQYIITGNGDYHDFEDGFGNFAWDIVHVDKFLKTFKNQGLVNSDYYSFGKKVYSPVSGRVVEVEALGVDNIPGDYPNGAINNFVGIKMKGNFHFYILHFKKDSIGKNISVGSKIKSGDFLGLLGNSGVTLEPHVHMTMFWWDESAKRFWSIPSFFKAISVRSESNSTPETQLNYSPLKGSFIL</sequence>
<dbReference type="Proteomes" id="UP000196531">
    <property type="component" value="Unassembled WGS sequence"/>
</dbReference>
<feature type="domain" description="M23ase beta-sheet core" evidence="1">
    <location>
        <begin position="150"/>
        <end position="239"/>
    </location>
</feature>
<evidence type="ECO:0000259" key="1">
    <source>
        <dbReference type="Pfam" id="PF01551"/>
    </source>
</evidence>
<name>A0A1Y5F7T2_9BACT</name>
<gene>
    <name evidence="2" type="ORF">A9Q84_10885</name>
</gene>
<organism evidence="2 3">
    <name type="scientific">Halobacteriovorax marinus</name>
    <dbReference type="NCBI Taxonomy" id="97084"/>
    <lineage>
        <taxon>Bacteria</taxon>
        <taxon>Pseudomonadati</taxon>
        <taxon>Bdellovibrionota</taxon>
        <taxon>Bacteriovoracia</taxon>
        <taxon>Bacteriovoracales</taxon>
        <taxon>Halobacteriovoraceae</taxon>
        <taxon>Halobacteriovorax</taxon>
    </lineage>
</organism>
<dbReference type="CDD" id="cd12797">
    <property type="entry name" value="M23_peptidase"/>
    <property type="match status" value="1"/>
</dbReference>
<dbReference type="InterPro" id="IPR016047">
    <property type="entry name" value="M23ase_b-sheet_dom"/>
</dbReference>
<evidence type="ECO:0000313" key="3">
    <source>
        <dbReference type="Proteomes" id="UP000196531"/>
    </source>
</evidence>
<dbReference type="EMBL" id="MAAO01000006">
    <property type="protein sequence ID" value="OUR96834.1"/>
    <property type="molecule type" value="Genomic_DNA"/>
</dbReference>
<dbReference type="Pfam" id="PF01551">
    <property type="entry name" value="Peptidase_M23"/>
    <property type="match status" value="1"/>
</dbReference>
<accession>A0A1Y5F7T2</accession>
<comment type="caution">
    <text evidence="2">The sequence shown here is derived from an EMBL/GenBank/DDBJ whole genome shotgun (WGS) entry which is preliminary data.</text>
</comment>
<reference evidence="3" key="1">
    <citation type="journal article" date="2017" name="Proc. Natl. Acad. Sci. U.S.A.">
        <title>Simulation of Deepwater Horizon oil plume reveals substrate specialization within a complex community of hydrocarbon-degraders.</title>
        <authorList>
            <person name="Hu P."/>
            <person name="Dubinsky E.A."/>
            <person name="Probst A.J."/>
            <person name="Wang J."/>
            <person name="Sieber C.M.K."/>
            <person name="Tom L.M."/>
            <person name="Gardinali P."/>
            <person name="Banfield J.F."/>
            <person name="Atlas R.M."/>
            <person name="Andersen G.L."/>
        </authorList>
    </citation>
    <scope>NUCLEOTIDE SEQUENCE [LARGE SCALE GENOMIC DNA]</scope>
</reference>
<dbReference type="InterPro" id="IPR011055">
    <property type="entry name" value="Dup_hybrid_motif"/>
</dbReference>
<dbReference type="SUPFAM" id="SSF51261">
    <property type="entry name" value="Duplicated hybrid motif"/>
    <property type="match status" value="1"/>
</dbReference>
<evidence type="ECO:0000313" key="2">
    <source>
        <dbReference type="EMBL" id="OUR96834.1"/>
    </source>
</evidence>